<gene>
    <name evidence="2" type="primary">pilV</name>
    <name evidence="2" type="ORF">HLH48_15630</name>
</gene>
<protein>
    <submittedName>
        <fullName evidence="2">Shufflon system plasmid conjugative transfer pilus tip adhesin PilV</fullName>
    </submittedName>
</protein>
<organism evidence="2 3">
    <name type="scientific">Gluconacetobacter sacchari</name>
    <dbReference type="NCBI Taxonomy" id="92759"/>
    <lineage>
        <taxon>Bacteria</taxon>
        <taxon>Pseudomonadati</taxon>
        <taxon>Pseudomonadota</taxon>
        <taxon>Alphaproteobacteria</taxon>
        <taxon>Acetobacterales</taxon>
        <taxon>Acetobacteraceae</taxon>
        <taxon>Gluconacetobacter</taxon>
    </lineage>
</organism>
<evidence type="ECO:0000313" key="3">
    <source>
        <dbReference type="Proteomes" id="UP000589085"/>
    </source>
</evidence>
<evidence type="ECO:0000313" key="2">
    <source>
        <dbReference type="EMBL" id="MBB2161584.1"/>
    </source>
</evidence>
<dbReference type="EMBL" id="JABEQJ010000022">
    <property type="protein sequence ID" value="MBB2161584.1"/>
    <property type="molecule type" value="Genomic_DNA"/>
</dbReference>
<comment type="caution">
    <text evidence="2">The sequence shown here is derived from an EMBL/GenBank/DDBJ whole genome shotgun (WGS) entry which is preliminary data.</text>
</comment>
<dbReference type="Proteomes" id="UP000589085">
    <property type="component" value="Unassembled WGS sequence"/>
</dbReference>
<reference evidence="2 3" key="1">
    <citation type="submission" date="2020-04" db="EMBL/GenBank/DDBJ databases">
        <title>Description of novel Gluconacetobacter.</title>
        <authorList>
            <person name="Sombolestani A."/>
        </authorList>
    </citation>
    <scope>NUCLEOTIDE SEQUENCE [LARGE SCALE GENOMIC DNA]</scope>
    <source>
        <strain evidence="2 3">LMG 19747</strain>
    </source>
</reference>
<accession>A0A7W4IF16</accession>
<sequence length="510" mass="52476">MGSLVSILVSTVIGAYMIGHLALMVGAGHERALQAQTSGQFQDLLTAAQAYLDANQSALASLVSDGAPHEIALSSLNLLPNFRVLNPYGQTWHAYAVQPTSGQADIAIITTGGAQLNLKTLAGITNISGSHSGYVGPDNVTPAVNSHTAVGAQGGWQMALGGTFPNPGAGHLYGLASVTTGAQDNSDVLYRDNVPNHPERNTMAANLNMGGNDITNGASASFSGRIGTSGIDPNALPPGWGGGLATLDVAAQGTIGAGPSGQFPASWINSSGNGHVDNHFDARQLEGGAGDPFGPWTGGLKLGSSYVYGDASTLNLRTPGGISIQHTGSGAAADISQVDHVYAQNSINTNTDMYAARSLIIGTAAGAYQGNSCAQNASIAAQADGSGIILHCENGKWTTGKQPWLHRATCPGWDSENTVSHQNLSGDPLYSSNGDAEFVTVTGTGITYHNGYATQFAAYVDGNLVGLYHHESGDTSMEVASALTFVVPYGSTWSVVGWGREIPLTCQVYQ</sequence>
<dbReference type="Pfam" id="PF04917">
    <property type="entry name" value="Shufflon_N"/>
    <property type="match status" value="1"/>
</dbReference>
<evidence type="ECO:0000259" key="1">
    <source>
        <dbReference type="Pfam" id="PF04917"/>
    </source>
</evidence>
<proteinExistence type="predicted"/>
<dbReference type="InterPro" id="IPR007001">
    <property type="entry name" value="Shufflon_N"/>
</dbReference>
<name>A0A7W4IF16_9PROT</name>
<dbReference type="RefSeq" id="WP_182998415.1">
    <property type="nucleotide sequence ID" value="NZ_JABEQJ010000022.1"/>
</dbReference>
<feature type="domain" description="Bacterial shufflon protein N-terminal" evidence="1">
    <location>
        <begin position="42"/>
        <end position="218"/>
    </location>
</feature>
<dbReference type="AlphaFoldDB" id="A0A7W4IF16"/>